<evidence type="ECO:0000313" key="2">
    <source>
        <dbReference type="EMBL" id="NGZ90607.1"/>
    </source>
</evidence>
<keyword evidence="2" id="KW-0121">Carboxypeptidase</keyword>
<dbReference type="Proteomes" id="UP000643701">
    <property type="component" value="Unassembled WGS sequence"/>
</dbReference>
<dbReference type="Gene3D" id="2.60.40.1120">
    <property type="entry name" value="Carboxypeptidase-like, regulatory domain"/>
    <property type="match status" value="1"/>
</dbReference>
<keyword evidence="1" id="KW-0732">Signal</keyword>
<dbReference type="AlphaFoldDB" id="A0A967E0G4"/>
<keyword evidence="2" id="KW-0378">Hydrolase</keyword>
<protein>
    <submittedName>
        <fullName evidence="2">Carboxypeptidase regulatory-like domain-containing protein</fullName>
    </submittedName>
</protein>
<proteinExistence type="predicted"/>
<dbReference type="RefSeq" id="WP_166400842.1">
    <property type="nucleotide sequence ID" value="NZ_JAANAS010000083.1"/>
</dbReference>
<accession>A0A967E0G4</accession>
<feature type="signal peptide" evidence="1">
    <location>
        <begin position="1"/>
        <end position="21"/>
    </location>
</feature>
<comment type="caution">
    <text evidence="2">The sequence shown here is derived from an EMBL/GenBank/DDBJ whole genome shotgun (WGS) entry which is preliminary data.</text>
</comment>
<dbReference type="PROSITE" id="PS51257">
    <property type="entry name" value="PROKAR_LIPOPROTEIN"/>
    <property type="match status" value="1"/>
</dbReference>
<name>A0A967E0G4_9FLAO</name>
<dbReference type="SUPFAM" id="SSF49464">
    <property type="entry name" value="Carboxypeptidase regulatory domain-like"/>
    <property type="match status" value="1"/>
</dbReference>
<organism evidence="2 3">
    <name type="scientific">Psychroflexus maritimus</name>
    <dbReference type="NCBI Taxonomy" id="2714865"/>
    <lineage>
        <taxon>Bacteria</taxon>
        <taxon>Pseudomonadati</taxon>
        <taxon>Bacteroidota</taxon>
        <taxon>Flavobacteriia</taxon>
        <taxon>Flavobacteriales</taxon>
        <taxon>Flavobacteriaceae</taxon>
        <taxon>Psychroflexus</taxon>
    </lineage>
</organism>
<keyword evidence="2" id="KW-0645">Protease</keyword>
<keyword evidence="3" id="KW-1185">Reference proteome</keyword>
<sequence>MKFRYLTLSSIILLVSFSCNKDDDSIPNLVNKGNITGAVNLYTEGTTQIENSNMLVKVDGITPTTSATTNADGNFTIPDVPFGTHIITYEKPGFGSFKKFEVEHEKNTTAITNTPSLGQISSTQVVDIQANVVDNHVVVSITTEPAGSLGNTRYIRYFLSTNSDVNNENYLYFSPGLVSQINPKEISLSKNDLLDAGFSSGDTVFIKVYGDSFWSNTYHDPNLEKSVFPNLNMTTIDTVSFIVP</sequence>
<dbReference type="InterPro" id="IPR008969">
    <property type="entry name" value="CarboxyPept-like_regulatory"/>
</dbReference>
<dbReference type="EMBL" id="JAANAS010000083">
    <property type="protein sequence ID" value="NGZ90607.1"/>
    <property type="molecule type" value="Genomic_DNA"/>
</dbReference>
<evidence type="ECO:0000313" key="3">
    <source>
        <dbReference type="Proteomes" id="UP000643701"/>
    </source>
</evidence>
<feature type="chain" id="PRO_5036764066" evidence="1">
    <location>
        <begin position="22"/>
        <end position="244"/>
    </location>
</feature>
<gene>
    <name evidence="2" type="ORF">G7034_10120</name>
</gene>
<reference evidence="2" key="1">
    <citation type="submission" date="2020-03" db="EMBL/GenBank/DDBJ databases">
        <title>Psychroflexus Maritimus sp. nov., isolate from marine sediment.</title>
        <authorList>
            <person name="Zhong Y.-L."/>
        </authorList>
    </citation>
    <scope>NUCLEOTIDE SEQUENCE</scope>
    <source>
        <strain evidence="2">C1</strain>
    </source>
</reference>
<dbReference type="GO" id="GO:0004180">
    <property type="term" value="F:carboxypeptidase activity"/>
    <property type="evidence" value="ECO:0007669"/>
    <property type="project" value="UniProtKB-KW"/>
</dbReference>
<evidence type="ECO:0000256" key="1">
    <source>
        <dbReference type="SAM" id="SignalP"/>
    </source>
</evidence>